<reference evidence="1" key="1">
    <citation type="submission" date="2014-09" db="EMBL/GenBank/DDBJ databases">
        <authorList>
            <person name="Magalhaes I.L.F."/>
            <person name="Oliveira U."/>
            <person name="Santos F.R."/>
            <person name="Vidigal T.H.D.A."/>
            <person name="Brescovit A.D."/>
            <person name="Santos A.J."/>
        </authorList>
    </citation>
    <scope>NUCLEOTIDE SEQUENCE</scope>
    <source>
        <tissue evidence="1">Shoot tissue taken approximately 20 cm above the soil surface</tissue>
    </source>
</reference>
<name>A0A0A9C5C3_ARUDO</name>
<organism evidence="1">
    <name type="scientific">Arundo donax</name>
    <name type="common">Giant reed</name>
    <name type="synonym">Donax arundinaceus</name>
    <dbReference type="NCBI Taxonomy" id="35708"/>
    <lineage>
        <taxon>Eukaryota</taxon>
        <taxon>Viridiplantae</taxon>
        <taxon>Streptophyta</taxon>
        <taxon>Embryophyta</taxon>
        <taxon>Tracheophyta</taxon>
        <taxon>Spermatophyta</taxon>
        <taxon>Magnoliopsida</taxon>
        <taxon>Liliopsida</taxon>
        <taxon>Poales</taxon>
        <taxon>Poaceae</taxon>
        <taxon>PACMAD clade</taxon>
        <taxon>Arundinoideae</taxon>
        <taxon>Arundineae</taxon>
        <taxon>Arundo</taxon>
    </lineage>
</organism>
<dbReference type="SUPFAM" id="SSF57850">
    <property type="entry name" value="RING/U-box"/>
    <property type="match status" value="1"/>
</dbReference>
<protein>
    <submittedName>
        <fullName evidence="1">Uncharacterized protein</fullName>
    </submittedName>
</protein>
<evidence type="ECO:0000313" key="1">
    <source>
        <dbReference type="EMBL" id="JAD70786.1"/>
    </source>
</evidence>
<proteinExistence type="predicted"/>
<dbReference type="EMBL" id="GBRH01227109">
    <property type="protein sequence ID" value="JAD70786.1"/>
    <property type="molecule type" value="Transcribed_RNA"/>
</dbReference>
<accession>A0A0A9C5C3</accession>
<sequence length="138" mass="15840">MRCRNCEKVFCYGCGKAIDRNHTSEQCRLDQDQKPVRHGAFVKVIQEELTAEQSRNYPCPSCHQQNPKIGNNNHIFCWACQVYYCALCRKVVRKSSEHYGPRGCKQHTVDPEIPRTNNSLDDLMAIRHALVSTSDIVT</sequence>
<dbReference type="AlphaFoldDB" id="A0A0A9C5C3"/>
<reference evidence="1" key="2">
    <citation type="journal article" date="2015" name="Data Brief">
        <title>Shoot transcriptome of the giant reed, Arundo donax.</title>
        <authorList>
            <person name="Barrero R.A."/>
            <person name="Guerrero F.D."/>
            <person name="Moolhuijzen P."/>
            <person name="Goolsby J.A."/>
            <person name="Tidwell J."/>
            <person name="Bellgard S.E."/>
            <person name="Bellgard M.I."/>
        </authorList>
    </citation>
    <scope>NUCLEOTIDE SEQUENCE</scope>
    <source>
        <tissue evidence="1">Shoot tissue taken approximately 20 cm above the soil surface</tissue>
    </source>
</reference>